<feature type="region of interest" description="Disordered" evidence="1">
    <location>
        <begin position="1"/>
        <end position="162"/>
    </location>
</feature>
<sequence>MEGGSGGSRNDTRASTPTTPKAQSTSQNPDTQPPAGYPPPAVPLHAPYHPTQQPDPRLNPQSAPPGGYSQFNPWRRSWIRLPSPTCATSRVPSRYQQHTYPATRESSAALSESGLSYEGSTTGSMSETETTATTATPARPNKRRRLAEPLAQSSKEEGTSTRATHNIPDKMVLERLQLQYAQISDRLDHLSANLAAPAAQAQPLTRSEEMLQQVLKGYQETNAILREGLRAQSDQAGPDVNVKAEVGGEPMDIDPAQPLLQVEVKKAPICRTTASKAVARIVREYFNEIFKGNVEDRAAVRGFRASEGPSCTIDDFKLDLQGPPGAEWNISAKKVFLRGLMDAKANDLSQYKPSAKVLERLFVSNFKNARAKLKWQQMSEPQREITKQAHRRAERKRWLYFRRMKAADRFEDTKRHVPMIAAYGWEGMSTDESDHENGTGGPDYAVLNKKWRNPNAAACLQTLDALHRDSRFKKNRRVTAGAHPHERSLSHKMSTSRPVPRLPSGLYDP</sequence>
<dbReference type="OrthoDB" id="3224221at2759"/>
<dbReference type="STRING" id="2316362.A0A4V1Q3G1"/>
<evidence type="ECO:0000256" key="1">
    <source>
        <dbReference type="SAM" id="MobiDB-lite"/>
    </source>
</evidence>
<feature type="compositionally biased region" description="Polar residues" evidence="1">
    <location>
        <begin position="85"/>
        <end position="100"/>
    </location>
</feature>
<evidence type="ECO:0000313" key="3">
    <source>
        <dbReference type="Proteomes" id="UP000290288"/>
    </source>
</evidence>
<feature type="compositionally biased region" description="Low complexity" evidence="1">
    <location>
        <begin position="105"/>
        <end position="136"/>
    </location>
</feature>
<feature type="compositionally biased region" description="Polar residues" evidence="1">
    <location>
        <begin position="13"/>
        <end position="28"/>
    </location>
</feature>
<comment type="caution">
    <text evidence="2">The sequence shown here is derived from an EMBL/GenBank/DDBJ whole genome shotgun (WGS) entry which is preliminary data.</text>
</comment>
<dbReference type="EMBL" id="SDEE01000264">
    <property type="protein sequence ID" value="RXW18468.1"/>
    <property type="molecule type" value="Genomic_DNA"/>
</dbReference>
<gene>
    <name evidence="2" type="ORF">EST38_g7390</name>
</gene>
<feature type="region of interest" description="Disordered" evidence="1">
    <location>
        <begin position="471"/>
        <end position="509"/>
    </location>
</feature>
<protein>
    <submittedName>
        <fullName evidence="2">Uncharacterized protein</fullName>
    </submittedName>
</protein>
<reference evidence="2 3" key="1">
    <citation type="submission" date="2019-01" db="EMBL/GenBank/DDBJ databases">
        <title>Draft genome sequence of Psathyrella aberdarensis IHI B618.</title>
        <authorList>
            <person name="Buettner E."/>
            <person name="Kellner H."/>
        </authorList>
    </citation>
    <scope>NUCLEOTIDE SEQUENCE [LARGE SCALE GENOMIC DNA]</scope>
    <source>
        <strain evidence="2 3">IHI B618</strain>
    </source>
</reference>
<name>A0A4V1Q3G1_9AGAR</name>
<dbReference type="AlphaFoldDB" id="A0A4V1Q3G1"/>
<feature type="compositionally biased region" description="Pro residues" evidence="1">
    <location>
        <begin position="31"/>
        <end position="42"/>
    </location>
</feature>
<keyword evidence="3" id="KW-1185">Reference proteome</keyword>
<proteinExistence type="predicted"/>
<accession>A0A4V1Q3G1</accession>
<evidence type="ECO:0000313" key="2">
    <source>
        <dbReference type="EMBL" id="RXW18468.1"/>
    </source>
</evidence>
<organism evidence="2 3">
    <name type="scientific">Candolleomyces aberdarensis</name>
    <dbReference type="NCBI Taxonomy" id="2316362"/>
    <lineage>
        <taxon>Eukaryota</taxon>
        <taxon>Fungi</taxon>
        <taxon>Dikarya</taxon>
        <taxon>Basidiomycota</taxon>
        <taxon>Agaricomycotina</taxon>
        <taxon>Agaricomycetes</taxon>
        <taxon>Agaricomycetidae</taxon>
        <taxon>Agaricales</taxon>
        <taxon>Agaricineae</taxon>
        <taxon>Psathyrellaceae</taxon>
        <taxon>Candolleomyces</taxon>
    </lineage>
</organism>
<dbReference type="Proteomes" id="UP000290288">
    <property type="component" value="Unassembled WGS sequence"/>
</dbReference>